<evidence type="ECO:0000256" key="3">
    <source>
        <dbReference type="ARBA" id="ARBA00022475"/>
    </source>
</evidence>
<evidence type="ECO:0000256" key="7">
    <source>
        <dbReference type="SAM" id="Phobius"/>
    </source>
</evidence>
<dbReference type="InterPro" id="IPR002912">
    <property type="entry name" value="ACT_dom"/>
</dbReference>
<dbReference type="PANTHER" id="PTHR33778">
    <property type="entry name" value="PROTEIN MGTC"/>
    <property type="match status" value="1"/>
</dbReference>
<feature type="domain" description="ACT" evidence="8">
    <location>
        <begin position="148"/>
        <end position="224"/>
    </location>
</feature>
<keyword evidence="10" id="KW-1185">Reference proteome</keyword>
<evidence type="ECO:0000313" key="9">
    <source>
        <dbReference type="EMBL" id="QSO46031.1"/>
    </source>
</evidence>
<keyword evidence="6 7" id="KW-0472">Membrane</keyword>
<feature type="transmembrane region" description="Helical" evidence="7">
    <location>
        <begin position="36"/>
        <end position="55"/>
    </location>
</feature>
<comment type="subcellular location">
    <subcellularLocation>
        <location evidence="1">Cell membrane</location>
        <topology evidence="1">Multi-pass membrane protein</topology>
    </subcellularLocation>
</comment>
<keyword evidence="4 7" id="KW-0812">Transmembrane</keyword>
<dbReference type="InterPro" id="IPR049177">
    <property type="entry name" value="MgtC_SapB_SrpB_YhiD_N"/>
</dbReference>
<gene>
    <name evidence="9" type="ORF">JZ786_16040</name>
</gene>
<evidence type="ECO:0000256" key="4">
    <source>
        <dbReference type="ARBA" id="ARBA00022692"/>
    </source>
</evidence>
<protein>
    <submittedName>
        <fullName evidence="9">MgtC/SapB family protein</fullName>
    </submittedName>
</protein>
<feature type="transmembrane region" description="Helical" evidence="7">
    <location>
        <begin position="118"/>
        <end position="138"/>
    </location>
</feature>
<name>A0A9X7VVX0_9BACL</name>
<keyword evidence="3" id="KW-1003">Cell membrane</keyword>
<dbReference type="Proteomes" id="UP000663505">
    <property type="component" value="Chromosome"/>
</dbReference>
<dbReference type="PRINTS" id="PR01837">
    <property type="entry name" value="MGTCSAPBPROT"/>
</dbReference>
<keyword evidence="5 7" id="KW-1133">Transmembrane helix</keyword>
<dbReference type="Gene3D" id="3.30.70.260">
    <property type="match status" value="1"/>
</dbReference>
<dbReference type="RefSeq" id="WP_206655403.1">
    <property type="nucleotide sequence ID" value="NZ_CP071182.1"/>
</dbReference>
<comment type="similarity">
    <text evidence="2">Belongs to the MgtC/SapB family.</text>
</comment>
<sequence>MPQPWDLVLRLITAGVLGAVIGFERKAHLKDAGMRTHFILAIGSALIMVVSKYGFHDMYGIPSVSFDPSRIAAQVVSGIGFVGAGMIIFRRNSVLGLTTATGLWATAGVGLAAGSGMYVIAISGTVLILIGLTTLKSLEQRFVGRIRSVFVIATDRKGLISDLETTLLDVGLKVERISITRADEDDEVEIEVVVRVTKGQRNLDALRSAIVRVEGVLQVNIPNALW</sequence>
<dbReference type="InterPro" id="IPR045865">
    <property type="entry name" value="ACT-like_dom_sf"/>
</dbReference>
<evidence type="ECO:0000256" key="5">
    <source>
        <dbReference type="ARBA" id="ARBA00022989"/>
    </source>
</evidence>
<dbReference type="AlphaFoldDB" id="A0A9X7VVX0"/>
<dbReference type="SUPFAM" id="SSF55021">
    <property type="entry name" value="ACT-like"/>
    <property type="match status" value="1"/>
</dbReference>
<dbReference type="InterPro" id="IPR003416">
    <property type="entry name" value="MgtC/SapB/SrpB/YhiD_fam"/>
</dbReference>
<accession>A0A9X7VVX0</accession>
<dbReference type="KEGG" id="afx:JZ786_16040"/>
<organism evidence="9 10">
    <name type="scientific">Alicyclobacillus mengziensis</name>
    <dbReference type="NCBI Taxonomy" id="2931921"/>
    <lineage>
        <taxon>Bacteria</taxon>
        <taxon>Bacillati</taxon>
        <taxon>Bacillota</taxon>
        <taxon>Bacilli</taxon>
        <taxon>Bacillales</taxon>
        <taxon>Alicyclobacillaceae</taxon>
        <taxon>Alicyclobacillus</taxon>
    </lineage>
</organism>
<dbReference type="GO" id="GO:0005886">
    <property type="term" value="C:plasma membrane"/>
    <property type="evidence" value="ECO:0007669"/>
    <property type="project" value="UniProtKB-SubCell"/>
</dbReference>
<dbReference type="PANTHER" id="PTHR33778:SF1">
    <property type="entry name" value="MAGNESIUM TRANSPORTER YHID-RELATED"/>
    <property type="match status" value="1"/>
</dbReference>
<evidence type="ECO:0000256" key="1">
    <source>
        <dbReference type="ARBA" id="ARBA00004651"/>
    </source>
</evidence>
<dbReference type="EMBL" id="CP071182">
    <property type="protein sequence ID" value="QSO46031.1"/>
    <property type="molecule type" value="Genomic_DNA"/>
</dbReference>
<evidence type="ECO:0000313" key="10">
    <source>
        <dbReference type="Proteomes" id="UP000663505"/>
    </source>
</evidence>
<feature type="transmembrane region" description="Helical" evidence="7">
    <location>
        <begin position="7"/>
        <end position="24"/>
    </location>
</feature>
<reference evidence="9 10" key="1">
    <citation type="submission" date="2021-02" db="EMBL/GenBank/DDBJ databases">
        <title>Alicyclobacillus curvatus sp. nov. and Alicyclobacillus mengziensis sp. nov., two acidophilic bacteria isolated from acid mine drainage.</title>
        <authorList>
            <person name="Huang Y."/>
        </authorList>
    </citation>
    <scope>NUCLEOTIDE SEQUENCE [LARGE SCALE GENOMIC DNA]</scope>
    <source>
        <strain evidence="9 10">S30H14</strain>
    </source>
</reference>
<feature type="transmembrane region" description="Helical" evidence="7">
    <location>
        <begin position="71"/>
        <end position="89"/>
    </location>
</feature>
<evidence type="ECO:0000256" key="6">
    <source>
        <dbReference type="ARBA" id="ARBA00023136"/>
    </source>
</evidence>
<evidence type="ECO:0000259" key="8">
    <source>
        <dbReference type="PROSITE" id="PS51671"/>
    </source>
</evidence>
<dbReference type="Pfam" id="PF02308">
    <property type="entry name" value="MgtC"/>
    <property type="match status" value="1"/>
</dbReference>
<proteinExistence type="inferred from homology"/>
<evidence type="ECO:0000256" key="2">
    <source>
        <dbReference type="ARBA" id="ARBA00009298"/>
    </source>
</evidence>
<dbReference type="PROSITE" id="PS51671">
    <property type="entry name" value="ACT"/>
    <property type="match status" value="1"/>
</dbReference>